<organism evidence="2 3">
    <name type="scientific">Meripilus lineatus</name>
    <dbReference type="NCBI Taxonomy" id="2056292"/>
    <lineage>
        <taxon>Eukaryota</taxon>
        <taxon>Fungi</taxon>
        <taxon>Dikarya</taxon>
        <taxon>Basidiomycota</taxon>
        <taxon>Agaricomycotina</taxon>
        <taxon>Agaricomycetes</taxon>
        <taxon>Polyporales</taxon>
        <taxon>Meripilaceae</taxon>
        <taxon>Meripilus</taxon>
    </lineage>
</organism>
<dbReference type="AlphaFoldDB" id="A0AAD5YC13"/>
<feature type="region of interest" description="Disordered" evidence="1">
    <location>
        <begin position="1"/>
        <end position="131"/>
    </location>
</feature>
<comment type="caution">
    <text evidence="2">The sequence shown here is derived from an EMBL/GenBank/DDBJ whole genome shotgun (WGS) entry which is preliminary data.</text>
</comment>
<reference evidence="2" key="1">
    <citation type="submission" date="2022-07" db="EMBL/GenBank/DDBJ databases">
        <title>Genome Sequence of Physisporinus lineatus.</title>
        <authorList>
            <person name="Buettner E."/>
        </authorList>
    </citation>
    <scope>NUCLEOTIDE SEQUENCE</scope>
    <source>
        <strain evidence="2">VT162</strain>
    </source>
</reference>
<sequence length="193" mass="21058">MATASEMSTYESNTQKSPSPSRRSSCSSRAKRTSRSSSSKGARSAENEITEVPRSTEGDGTPKGENEEADPGIRSPSPSKPPSQSSAADNNISALDAAVNLQSIETEQDFMSETSSTSDGETDESEEGHKEMVTPAEKYCQEKEKEFPQIIFKPENANAWPKLSDTLREHDQDQVKAQNENIDTLLVLIQLSL</sequence>
<dbReference type="Proteomes" id="UP001212997">
    <property type="component" value="Unassembled WGS sequence"/>
</dbReference>
<name>A0AAD5YC13_9APHY</name>
<evidence type="ECO:0000313" key="2">
    <source>
        <dbReference type="EMBL" id="KAJ3473775.1"/>
    </source>
</evidence>
<feature type="compositionally biased region" description="Basic and acidic residues" evidence="1">
    <location>
        <begin position="54"/>
        <end position="66"/>
    </location>
</feature>
<feature type="compositionally biased region" description="Low complexity" evidence="1">
    <location>
        <begin position="16"/>
        <end position="28"/>
    </location>
</feature>
<evidence type="ECO:0000313" key="3">
    <source>
        <dbReference type="Proteomes" id="UP001212997"/>
    </source>
</evidence>
<keyword evidence="3" id="KW-1185">Reference proteome</keyword>
<feature type="compositionally biased region" description="Low complexity" evidence="1">
    <location>
        <begin position="35"/>
        <end position="44"/>
    </location>
</feature>
<feature type="compositionally biased region" description="Polar residues" evidence="1">
    <location>
        <begin position="1"/>
        <end position="15"/>
    </location>
</feature>
<gene>
    <name evidence="2" type="ORF">NLI96_g12830</name>
</gene>
<dbReference type="EMBL" id="JANAWD010001260">
    <property type="protein sequence ID" value="KAJ3473775.1"/>
    <property type="molecule type" value="Genomic_DNA"/>
</dbReference>
<proteinExistence type="predicted"/>
<evidence type="ECO:0000256" key="1">
    <source>
        <dbReference type="SAM" id="MobiDB-lite"/>
    </source>
</evidence>
<accession>A0AAD5YC13</accession>
<feature type="compositionally biased region" description="Polar residues" evidence="1">
    <location>
        <begin position="100"/>
        <end position="111"/>
    </location>
</feature>
<protein>
    <submittedName>
        <fullName evidence="2">Uncharacterized protein</fullName>
    </submittedName>
</protein>